<dbReference type="SUPFAM" id="SSF51735">
    <property type="entry name" value="NAD(P)-binding Rossmann-fold domains"/>
    <property type="match status" value="1"/>
</dbReference>
<dbReference type="GO" id="GO:0008270">
    <property type="term" value="F:zinc ion binding"/>
    <property type="evidence" value="ECO:0007669"/>
    <property type="project" value="InterPro"/>
</dbReference>
<dbReference type="InterPro" id="IPR036291">
    <property type="entry name" value="NAD(P)-bd_dom_sf"/>
</dbReference>
<dbReference type="AlphaFoldDB" id="A0A8J2VIW8"/>
<evidence type="ECO:0000256" key="9">
    <source>
        <dbReference type="ARBA" id="ARBA00049164"/>
    </source>
</evidence>
<dbReference type="PANTHER" id="PTHR42940:SF7">
    <property type="entry name" value="ALCOHOL DEHYDROGENASE-LIKE N-TERMINAL DOMAIN-CONTAINING PROTEIN"/>
    <property type="match status" value="1"/>
</dbReference>
<keyword evidence="5 11" id="KW-0479">Metal-binding</keyword>
<dbReference type="EMBL" id="BMIR01000002">
    <property type="protein sequence ID" value="GGE31166.1"/>
    <property type="molecule type" value="Genomic_DNA"/>
</dbReference>
<feature type="domain" description="Enoyl reductase (ER)" evidence="12">
    <location>
        <begin position="13"/>
        <end position="335"/>
    </location>
</feature>
<reference evidence="13" key="2">
    <citation type="submission" date="2020-09" db="EMBL/GenBank/DDBJ databases">
        <authorList>
            <person name="Sun Q."/>
            <person name="Zhou Y."/>
        </authorList>
    </citation>
    <scope>NUCLEOTIDE SEQUENCE</scope>
    <source>
        <strain evidence="13">CGMCC 1.15371</strain>
    </source>
</reference>
<evidence type="ECO:0000256" key="2">
    <source>
        <dbReference type="ARBA" id="ARBA00008072"/>
    </source>
</evidence>
<dbReference type="CDD" id="cd08296">
    <property type="entry name" value="CAD_like"/>
    <property type="match status" value="1"/>
</dbReference>
<dbReference type="Gene3D" id="3.90.180.10">
    <property type="entry name" value="Medium-chain alcohol dehydrogenases, catalytic domain"/>
    <property type="match status" value="1"/>
</dbReference>
<dbReference type="FunFam" id="3.40.50.720:FF:000039">
    <property type="entry name" value="Alcohol dehydrogenase AdhP"/>
    <property type="match status" value="1"/>
</dbReference>
<comment type="catalytic activity">
    <reaction evidence="9">
        <text>a secondary alcohol + NAD(+) = a ketone + NADH + H(+)</text>
        <dbReference type="Rhea" id="RHEA:10740"/>
        <dbReference type="ChEBI" id="CHEBI:15378"/>
        <dbReference type="ChEBI" id="CHEBI:17087"/>
        <dbReference type="ChEBI" id="CHEBI:35681"/>
        <dbReference type="ChEBI" id="CHEBI:57540"/>
        <dbReference type="ChEBI" id="CHEBI:57945"/>
        <dbReference type="EC" id="1.1.1.1"/>
    </reaction>
</comment>
<dbReference type="Pfam" id="PF00107">
    <property type="entry name" value="ADH_zinc_N"/>
    <property type="match status" value="1"/>
</dbReference>
<dbReference type="Gene3D" id="3.40.50.720">
    <property type="entry name" value="NAD(P)-binding Rossmann-like Domain"/>
    <property type="match status" value="1"/>
</dbReference>
<evidence type="ECO:0000256" key="1">
    <source>
        <dbReference type="ARBA" id="ARBA00001947"/>
    </source>
</evidence>
<protein>
    <recommendedName>
        <fullName evidence="4">Alcohol dehydrogenase</fullName>
        <ecNumber evidence="3">1.1.1.1</ecNumber>
    </recommendedName>
</protein>
<dbReference type="InterPro" id="IPR013149">
    <property type="entry name" value="ADH-like_C"/>
</dbReference>
<evidence type="ECO:0000256" key="3">
    <source>
        <dbReference type="ARBA" id="ARBA00013190"/>
    </source>
</evidence>
<evidence type="ECO:0000313" key="13">
    <source>
        <dbReference type="EMBL" id="GGE31166.1"/>
    </source>
</evidence>
<dbReference type="InterPro" id="IPR020843">
    <property type="entry name" value="ER"/>
</dbReference>
<dbReference type="PROSITE" id="PS00059">
    <property type="entry name" value="ADH_ZINC"/>
    <property type="match status" value="1"/>
</dbReference>
<comment type="cofactor">
    <cofactor evidence="1 11">
        <name>Zn(2+)</name>
        <dbReference type="ChEBI" id="CHEBI:29105"/>
    </cofactor>
</comment>
<dbReference type="InterPro" id="IPR011032">
    <property type="entry name" value="GroES-like_sf"/>
</dbReference>
<accession>A0A8J2VIW8</accession>
<comment type="catalytic activity">
    <reaction evidence="10">
        <text>a primary alcohol + NAD(+) = an aldehyde + NADH + H(+)</text>
        <dbReference type="Rhea" id="RHEA:10736"/>
        <dbReference type="ChEBI" id="CHEBI:15378"/>
        <dbReference type="ChEBI" id="CHEBI:15734"/>
        <dbReference type="ChEBI" id="CHEBI:17478"/>
        <dbReference type="ChEBI" id="CHEBI:57540"/>
        <dbReference type="ChEBI" id="CHEBI:57945"/>
        <dbReference type="EC" id="1.1.1.1"/>
    </reaction>
</comment>
<evidence type="ECO:0000256" key="6">
    <source>
        <dbReference type="ARBA" id="ARBA00022833"/>
    </source>
</evidence>
<comment type="caution">
    <text evidence="13">The sequence shown here is derived from an EMBL/GenBank/DDBJ whole genome shotgun (WGS) entry which is preliminary data.</text>
</comment>
<keyword evidence="8" id="KW-0520">NAD</keyword>
<dbReference type="RefSeq" id="WP_188689300.1">
    <property type="nucleotide sequence ID" value="NZ_BMIR01000002.1"/>
</dbReference>
<keyword evidence="6 11" id="KW-0862">Zinc</keyword>
<sequence length="337" mass="35583">MVLMKAAQISRPGGSFEIVEREIPEPDKGQVRIKVEACGVCHSDSSVKDGLVPGIVYPRIPGHEVAGYIDAVGQGVTNWKEGQRVGVGWHAGHCHECDACRRGDFINCEHGLVSGLSYDGGYAEYMVAPQEALALIPDQLRAVEAAPLLCAGITTYNALRKSGAKAGDVVAVQGIGGLGHLGIQFANKMGFKTIAISGGSDKEALAKQLGAHHYIDASAQDIGEALGAFGGAQVILATAPNGKAASELVNGLNNNGKLIIASVMGEPIEINPFVFFGTRKSVQAWNSGSSIDSQDTLNFSALSGAKPMIETFDLEQLNEAYDEMLKGKTRFRAVIQF</sequence>
<evidence type="ECO:0000256" key="10">
    <source>
        <dbReference type="ARBA" id="ARBA00049243"/>
    </source>
</evidence>
<dbReference type="SMART" id="SM00829">
    <property type="entry name" value="PKS_ER"/>
    <property type="match status" value="1"/>
</dbReference>
<dbReference type="EC" id="1.1.1.1" evidence="3"/>
<proteinExistence type="inferred from homology"/>
<dbReference type="PANTHER" id="PTHR42940">
    <property type="entry name" value="ALCOHOL DEHYDROGENASE 1-RELATED"/>
    <property type="match status" value="1"/>
</dbReference>
<evidence type="ECO:0000256" key="8">
    <source>
        <dbReference type="ARBA" id="ARBA00023027"/>
    </source>
</evidence>
<evidence type="ECO:0000259" key="12">
    <source>
        <dbReference type="SMART" id="SM00829"/>
    </source>
</evidence>
<dbReference type="SUPFAM" id="SSF50129">
    <property type="entry name" value="GroES-like"/>
    <property type="match status" value="1"/>
</dbReference>
<keyword evidence="14" id="KW-1185">Reference proteome</keyword>
<evidence type="ECO:0000313" key="14">
    <source>
        <dbReference type="Proteomes" id="UP000628775"/>
    </source>
</evidence>
<evidence type="ECO:0000256" key="4">
    <source>
        <dbReference type="ARBA" id="ARBA00016352"/>
    </source>
</evidence>
<comment type="similarity">
    <text evidence="2 11">Belongs to the zinc-containing alcohol dehydrogenase family.</text>
</comment>
<dbReference type="Proteomes" id="UP000628775">
    <property type="component" value="Unassembled WGS sequence"/>
</dbReference>
<dbReference type="GO" id="GO:0005737">
    <property type="term" value="C:cytoplasm"/>
    <property type="evidence" value="ECO:0007669"/>
    <property type="project" value="TreeGrafter"/>
</dbReference>
<keyword evidence="7" id="KW-0560">Oxidoreductase</keyword>
<name>A0A8J2VIW8_9BACL</name>
<dbReference type="GO" id="GO:0004022">
    <property type="term" value="F:alcohol dehydrogenase (NAD+) activity"/>
    <property type="evidence" value="ECO:0007669"/>
    <property type="project" value="UniProtKB-EC"/>
</dbReference>
<evidence type="ECO:0000256" key="7">
    <source>
        <dbReference type="ARBA" id="ARBA00023002"/>
    </source>
</evidence>
<evidence type="ECO:0000256" key="11">
    <source>
        <dbReference type="RuleBase" id="RU361277"/>
    </source>
</evidence>
<reference evidence="13" key="1">
    <citation type="journal article" date="2014" name="Int. J. Syst. Evol. Microbiol.">
        <title>Complete genome sequence of Corynebacterium casei LMG S-19264T (=DSM 44701T), isolated from a smear-ripened cheese.</title>
        <authorList>
            <consortium name="US DOE Joint Genome Institute (JGI-PGF)"/>
            <person name="Walter F."/>
            <person name="Albersmeier A."/>
            <person name="Kalinowski J."/>
            <person name="Ruckert C."/>
        </authorList>
    </citation>
    <scope>NUCLEOTIDE SEQUENCE</scope>
    <source>
        <strain evidence="13">CGMCC 1.15371</strain>
    </source>
</reference>
<evidence type="ECO:0000256" key="5">
    <source>
        <dbReference type="ARBA" id="ARBA00022723"/>
    </source>
</evidence>
<dbReference type="InterPro" id="IPR013154">
    <property type="entry name" value="ADH-like_N"/>
</dbReference>
<dbReference type="InterPro" id="IPR002328">
    <property type="entry name" value="ADH_Zn_CS"/>
</dbReference>
<organism evidence="13 14">
    <name type="scientific">Pullulanibacillus camelliae</name>
    <dbReference type="NCBI Taxonomy" id="1707096"/>
    <lineage>
        <taxon>Bacteria</taxon>
        <taxon>Bacillati</taxon>
        <taxon>Bacillota</taxon>
        <taxon>Bacilli</taxon>
        <taxon>Bacillales</taxon>
        <taxon>Sporolactobacillaceae</taxon>
        <taxon>Pullulanibacillus</taxon>
    </lineage>
</organism>
<gene>
    <name evidence="13" type="ORF">GCM10011391_07280</name>
</gene>
<dbReference type="Pfam" id="PF08240">
    <property type="entry name" value="ADH_N"/>
    <property type="match status" value="1"/>
</dbReference>